<reference evidence="2" key="1">
    <citation type="submission" date="2022-08" db="EMBL/GenBank/DDBJ databases">
        <title>The genomic sequence of strain Paenibacillus sp. SCIV0701.</title>
        <authorList>
            <person name="Zhao H."/>
        </authorList>
    </citation>
    <scope>NUCLEOTIDE SEQUENCE</scope>
    <source>
        <strain evidence="2">SCIV0701</strain>
    </source>
</reference>
<feature type="transmembrane region" description="Helical" evidence="1">
    <location>
        <begin position="248"/>
        <end position="268"/>
    </location>
</feature>
<comment type="caution">
    <text evidence="2">The sequence shown here is derived from an EMBL/GenBank/DDBJ whole genome shotgun (WGS) entry which is preliminary data.</text>
</comment>
<name>A0A9X2MS96_9BACL</name>
<keyword evidence="1" id="KW-0472">Membrane</keyword>
<protein>
    <submittedName>
        <fullName evidence="2">Uncharacterized protein</fullName>
    </submittedName>
</protein>
<dbReference type="AlphaFoldDB" id="A0A9X2MS96"/>
<evidence type="ECO:0000313" key="3">
    <source>
        <dbReference type="Proteomes" id="UP001141950"/>
    </source>
</evidence>
<keyword evidence="1" id="KW-0812">Transmembrane</keyword>
<proteinExistence type="predicted"/>
<sequence>MGFFRSNRLDERQQGLEKLNQLRNNRNKTLVIHYSCESFFNIEGRTPRVTSICVKNRASGETKAFSIHLQAQFKKINLVNATVQDIDLLEKEMLSEFNLYVKKHNLYYWVHWNMRNASYGFEAIANRCRIVGGKTFSIEDEHKYDLPDLLGKLFTYKFVEHKPSGQLLNMSNLNTISTKDALTGLEEATAFSNNDYLKLHMSTMRKVEMIDRILTLLEQGTIKQKTKIRDIYGLSLLGVFEIVKNTPFMLVIWSLLVFILGAAMEPVIQRIYGTAN</sequence>
<gene>
    <name evidence="2" type="ORF">NQZ67_18850</name>
</gene>
<dbReference type="EMBL" id="JANIPJ010000014">
    <property type="protein sequence ID" value="MCR2805946.1"/>
    <property type="molecule type" value="Genomic_DNA"/>
</dbReference>
<evidence type="ECO:0000256" key="1">
    <source>
        <dbReference type="SAM" id="Phobius"/>
    </source>
</evidence>
<organism evidence="2 3">
    <name type="scientific">Paenibacillus soyae</name>
    <dbReference type="NCBI Taxonomy" id="2969249"/>
    <lineage>
        <taxon>Bacteria</taxon>
        <taxon>Bacillati</taxon>
        <taxon>Bacillota</taxon>
        <taxon>Bacilli</taxon>
        <taxon>Bacillales</taxon>
        <taxon>Paenibacillaceae</taxon>
        <taxon>Paenibacillus</taxon>
    </lineage>
</organism>
<evidence type="ECO:0000313" key="2">
    <source>
        <dbReference type="EMBL" id="MCR2805946.1"/>
    </source>
</evidence>
<keyword evidence="1" id="KW-1133">Transmembrane helix</keyword>
<dbReference type="RefSeq" id="WP_257448945.1">
    <property type="nucleotide sequence ID" value="NZ_JANIPJ010000014.1"/>
</dbReference>
<dbReference type="Proteomes" id="UP001141950">
    <property type="component" value="Unassembled WGS sequence"/>
</dbReference>
<keyword evidence="3" id="KW-1185">Reference proteome</keyword>
<accession>A0A9X2MS96</accession>